<evidence type="ECO:0000256" key="2">
    <source>
        <dbReference type="ARBA" id="ARBA00022450"/>
    </source>
</evidence>
<proteinExistence type="predicted"/>
<dbReference type="SUPFAM" id="SSF52777">
    <property type="entry name" value="CoA-dependent acyltransferases"/>
    <property type="match status" value="2"/>
</dbReference>
<dbReference type="SUPFAM" id="SSF47336">
    <property type="entry name" value="ACP-like"/>
    <property type="match status" value="1"/>
</dbReference>
<dbReference type="Gene3D" id="1.10.1200.10">
    <property type="entry name" value="ACP-like"/>
    <property type="match status" value="1"/>
</dbReference>
<dbReference type="RefSeq" id="WP_284331360.1">
    <property type="nucleotide sequence ID" value="NZ_BSOA01000013.1"/>
</dbReference>
<dbReference type="InterPro" id="IPR036736">
    <property type="entry name" value="ACP-like_sf"/>
</dbReference>
<dbReference type="PROSITE" id="PS00012">
    <property type="entry name" value="PHOSPHOPANTETHEINE"/>
    <property type="match status" value="1"/>
</dbReference>
<dbReference type="CDD" id="cd19531">
    <property type="entry name" value="LCL_NRPS-like"/>
    <property type="match status" value="1"/>
</dbReference>
<evidence type="ECO:0000256" key="3">
    <source>
        <dbReference type="ARBA" id="ARBA00022553"/>
    </source>
</evidence>
<dbReference type="InterPro" id="IPR006162">
    <property type="entry name" value="Ppantetheine_attach_site"/>
</dbReference>
<dbReference type="PANTHER" id="PTHR45527">
    <property type="entry name" value="NONRIBOSOMAL PEPTIDE SYNTHETASE"/>
    <property type="match status" value="1"/>
</dbReference>
<evidence type="ECO:0000313" key="5">
    <source>
        <dbReference type="EMBL" id="GLQ87913.1"/>
    </source>
</evidence>
<dbReference type="PANTHER" id="PTHR45527:SF1">
    <property type="entry name" value="FATTY ACID SYNTHASE"/>
    <property type="match status" value="1"/>
</dbReference>
<dbReference type="Proteomes" id="UP001156627">
    <property type="component" value="Unassembled WGS sequence"/>
</dbReference>
<protein>
    <recommendedName>
        <fullName evidence="4">Carrier domain-containing protein</fullName>
    </recommendedName>
</protein>
<reference evidence="6" key="1">
    <citation type="journal article" date="2019" name="Int. J. Syst. Evol. Microbiol.">
        <title>The Global Catalogue of Microorganisms (GCM) 10K type strain sequencing project: providing services to taxonomists for standard genome sequencing and annotation.</title>
        <authorList>
            <consortium name="The Broad Institute Genomics Platform"/>
            <consortium name="The Broad Institute Genome Sequencing Center for Infectious Disease"/>
            <person name="Wu L."/>
            <person name="Ma J."/>
        </authorList>
    </citation>
    <scope>NUCLEOTIDE SEQUENCE [LARGE SCALE GENOMIC DNA]</scope>
    <source>
        <strain evidence="6">NBRC 111981</strain>
    </source>
</reference>
<keyword evidence="3" id="KW-0597">Phosphoprotein</keyword>
<gene>
    <name evidence="5" type="ORF">GCM10007898_14810</name>
</gene>
<accession>A0ABQ5XBB5</accession>
<dbReference type="EMBL" id="BSOA01000013">
    <property type="protein sequence ID" value="GLQ87913.1"/>
    <property type="molecule type" value="Genomic_DNA"/>
</dbReference>
<dbReference type="SMART" id="SM00823">
    <property type="entry name" value="PKS_PP"/>
    <property type="match status" value="1"/>
</dbReference>
<sequence>MSRLDDRLNALSSQKRQLVDLLLKREQSVAVDSYVAPEGELEQTLADIWRDVLGLKQVGAQDNFIALGGDSIRAIQISARARKQELVFSADQCFRQPTIRQLAAFLSQSSAPFGGLPPIRAGQDGGLLSYGEERMWLEHQLRPDVPIYNTFMAVRIDGALQVDALRDAIGILMKRHDTMRTAYRREGDTVRRVVLDDVQPELALLSMDASAAAPEDALLQQLAMQETQKPFDLAAAPLFRCSLASIAGAPRYLILTAHHIICDAWSMALLLVELTRVYETLINRLPSPLMPLPVSYADFAGWQRELVGSGRLAEQLAYWRENLQAAPRLHALPLRQPRPQLRSYRGRAHFFEVSQHTVDAIDEFAKKHGITRYIACLAAYCLVLYGYSRQRDLLIGTPVLGRALEETQQLVGFFLNTLVLRVACDPLLNVTSLVEHVSAVAADALRNQDMPYDQVLRTLDIERNPAHSPLFQLWFVMQAGKAGTLHSADVAFTPVELDRATSTFDLALSLQESDIGLNGWLEYDTDLFDSAFVDSFLARYRLVLDALPHAEQAIGELLAEMDAQDAQTGQQRRDAWRQRLKHIGHEQA</sequence>
<dbReference type="InterPro" id="IPR023213">
    <property type="entry name" value="CAT-like_dom_sf"/>
</dbReference>
<dbReference type="Gene3D" id="3.30.559.10">
    <property type="entry name" value="Chloramphenicol acetyltransferase-like domain"/>
    <property type="match status" value="1"/>
</dbReference>
<feature type="domain" description="Carrier" evidence="4">
    <location>
        <begin position="36"/>
        <end position="110"/>
    </location>
</feature>
<dbReference type="InterPro" id="IPR009081">
    <property type="entry name" value="PP-bd_ACP"/>
</dbReference>
<dbReference type="Pfam" id="PF00668">
    <property type="entry name" value="Condensation"/>
    <property type="match status" value="1"/>
</dbReference>
<dbReference type="Pfam" id="PF00550">
    <property type="entry name" value="PP-binding"/>
    <property type="match status" value="1"/>
</dbReference>
<organism evidence="5 6">
    <name type="scientific">Dyella flagellata</name>
    <dbReference type="NCBI Taxonomy" id="1867833"/>
    <lineage>
        <taxon>Bacteria</taxon>
        <taxon>Pseudomonadati</taxon>
        <taxon>Pseudomonadota</taxon>
        <taxon>Gammaproteobacteria</taxon>
        <taxon>Lysobacterales</taxon>
        <taxon>Rhodanobacteraceae</taxon>
        <taxon>Dyella</taxon>
    </lineage>
</organism>
<name>A0ABQ5XBB5_9GAMM</name>
<dbReference type="Gene3D" id="3.30.559.30">
    <property type="entry name" value="Nonribosomal peptide synthetase, condensation domain"/>
    <property type="match status" value="1"/>
</dbReference>
<dbReference type="PROSITE" id="PS50075">
    <property type="entry name" value="CARRIER"/>
    <property type="match status" value="1"/>
</dbReference>
<dbReference type="InterPro" id="IPR020806">
    <property type="entry name" value="PKS_PP-bd"/>
</dbReference>
<dbReference type="InterPro" id="IPR001242">
    <property type="entry name" value="Condensation_dom"/>
</dbReference>
<evidence type="ECO:0000259" key="4">
    <source>
        <dbReference type="PROSITE" id="PS50075"/>
    </source>
</evidence>
<evidence type="ECO:0000313" key="6">
    <source>
        <dbReference type="Proteomes" id="UP001156627"/>
    </source>
</evidence>
<keyword evidence="6" id="KW-1185">Reference proteome</keyword>
<keyword evidence="2" id="KW-0596">Phosphopantetheine</keyword>
<evidence type="ECO:0000256" key="1">
    <source>
        <dbReference type="ARBA" id="ARBA00001957"/>
    </source>
</evidence>
<comment type="caution">
    <text evidence="5">The sequence shown here is derived from an EMBL/GenBank/DDBJ whole genome shotgun (WGS) entry which is preliminary data.</text>
</comment>
<comment type="cofactor">
    <cofactor evidence="1">
        <name>pantetheine 4'-phosphate</name>
        <dbReference type="ChEBI" id="CHEBI:47942"/>
    </cofactor>
</comment>